<sequence length="98" mass="11351">MFMCMNSYVALGFTSFFFSCYEYLHDGMGWVWDGAVWCGMDYYRFCWSGCRVYLLLLPTVWMSGVVVVVMLFAFIIGLLLCTRDLLIVNICFPMRGVS</sequence>
<dbReference type="EMBL" id="KV878244">
    <property type="protein sequence ID" value="OJZ84474.1"/>
    <property type="molecule type" value="Genomic_DNA"/>
</dbReference>
<dbReference type="VEuPathDB" id="FungiDB:ASPFODRAFT_681381"/>
<protein>
    <submittedName>
        <fullName evidence="2">Uncharacterized protein</fullName>
    </submittedName>
</protein>
<reference evidence="3" key="1">
    <citation type="journal article" date="2017" name="Genome Biol.">
        <title>Comparative genomics reveals high biological diversity and specific adaptations in the industrially and medically important fungal genus Aspergillus.</title>
        <authorList>
            <person name="de Vries R.P."/>
            <person name="Riley R."/>
            <person name="Wiebenga A."/>
            <person name="Aguilar-Osorio G."/>
            <person name="Amillis S."/>
            <person name="Uchima C.A."/>
            <person name="Anderluh G."/>
            <person name="Asadollahi M."/>
            <person name="Askin M."/>
            <person name="Barry K."/>
            <person name="Battaglia E."/>
            <person name="Bayram O."/>
            <person name="Benocci T."/>
            <person name="Braus-Stromeyer S.A."/>
            <person name="Caldana C."/>
            <person name="Canovas D."/>
            <person name="Cerqueira G.C."/>
            <person name="Chen F."/>
            <person name="Chen W."/>
            <person name="Choi C."/>
            <person name="Clum A."/>
            <person name="Dos Santos R.A."/>
            <person name="Damasio A.R."/>
            <person name="Diallinas G."/>
            <person name="Emri T."/>
            <person name="Fekete E."/>
            <person name="Flipphi M."/>
            <person name="Freyberg S."/>
            <person name="Gallo A."/>
            <person name="Gournas C."/>
            <person name="Habgood R."/>
            <person name="Hainaut M."/>
            <person name="Harispe M.L."/>
            <person name="Henrissat B."/>
            <person name="Hilden K.S."/>
            <person name="Hope R."/>
            <person name="Hossain A."/>
            <person name="Karabika E."/>
            <person name="Karaffa L."/>
            <person name="Karanyi Z."/>
            <person name="Krasevec N."/>
            <person name="Kuo A."/>
            <person name="Kusch H."/>
            <person name="LaButti K."/>
            <person name="Lagendijk E.L."/>
            <person name="Lapidus A."/>
            <person name="Levasseur A."/>
            <person name="Lindquist E."/>
            <person name="Lipzen A."/>
            <person name="Logrieco A.F."/>
            <person name="MacCabe A."/>
            <person name="Maekelae M.R."/>
            <person name="Malavazi I."/>
            <person name="Melin P."/>
            <person name="Meyer V."/>
            <person name="Mielnichuk N."/>
            <person name="Miskei M."/>
            <person name="Molnar A.P."/>
            <person name="Mule G."/>
            <person name="Ngan C.Y."/>
            <person name="Orejas M."/>
            <person name="Orosz E."/>
            <person name="Ouedraogo J.P."/>
            <person name="Overkamp K.M."/>
            <person name="Park H.-S."/>
            <person name="Perrone G."/>
            <person name="Piumi F."/>
            <person name="Punt P.J."/>
            <person name="Ram A.F."/>
            <person name="Ramon A."/>
            <person name="Rauscher S."/>
            <person name="Record E."/>
            <person name="Riano-Pachon D.M."/>
            <person name="Robert V."/>
            <person name="Roehrig J."/>
            <person name="Ruller R."/>
            <person name="Salamov A."/>
            <person name="Salih N.S."/>
            <person name="Samson R.A."/>
            <person name="Sandor E."/>
            <person name="Sanguinetti M."/>
            <person name="Schuetze T."/>
            <person name="Sepcic K."/>
            <person name="Shelest E."/>
            <person name="Sherlock G."/>
            <person name="Sophianopoulou V."/>
            <person name="Squina F.M."/>
            <person name="Sun H."/>
            <person name="Susca A."/>
            <person name="Todd R.B."/>
            <person name="Tsang A."/>
            <person name="Unkles S.E."/>
            <person name="van de Wiele N."/>
            <person name="van Rossen-Uffink D."/>
            <person name="Oliveira J.V."/>
            <person name="Vesth T.C."/>
            <person name="Visser J."/>
            <person name="Yu J.-H."/>
            <person name="Zhou M."/>
            <person name="Andersen M.R."/>
            <person name="Archer D.B."/>
            <person name="Baker S.E."/>
            <person name="Benoit I."/>
            <person name="Brakhage A.A."/>
            <person name="Braus G.H."/>
            <person name="Fischer R."/>
            <person name="Frisvad J.C."/>
            <person name="Goldman G.H."/>
            <person name="Houbraken J."/>
            <person name="Oakley B."/>
            <person name="Pocsi I."/>
            <person name="Scazzocchio C."/>
            <person name="Seiboth B."/>
            <person name="vanKuyk P.A."/>
            <person name="Wortman J."/>
            <person name="Dyer P.S."/>
            <person name="Grigoriev I.V."/>
        </authorList>
    </citation>
    <scope>NUCLEOTIDE SEQUENCE [LARGE SCALE GENOMIC DNA]</scope>
    <source>
        <strain evidence="3">CBS 106.47</strain>
    </source>
</reference>
<dbReference type="Proteomes" id="UP000184063">
    <property type="component" value="Unassembled WGS sequence"/>
</dbReference>
<keyword evidence="1" id="KW-1133">Transmembrane helix</keyword>
<accession>A0A1M3TCJ4</accession>
<evidence type="ECO:0000313" key="3">
    <source>
        <dbReference type="Proteomes" id="UP000184063"/>
    </source>
</evidence>
<proteinExistence type="predicted"/>
<name>A0A1M3TCJ4_ASPLC</name>
<gene>
    <name evidence="2" type="ORF">ASPFODRAFT_681381</name>
</gene>
<keyword evidence="1" id="KW-0472">Membrane</keyword>
<dbReference type="AlphaFoldDB" id="A0A1M3TCJ4"/>
<evidence type="ECO:0000256" key="1">
    <source>
        <dbReference type="SAM" id="Phobius"/>
    </source>
</evidence>
<evidence type="ECO:0000313" key="2">
    <source>
        <dbReference type="EMBL" id="OJZ84474.1"/>
    </source>
</evidence>
<organism evidence="2 3">
    <name type="scientific">Aspergillus luchuensis (strain CBS 106.47)</name>
    <dbReference type="NCBI Taxonomy" id="1137211"/>
    <lineage>
        <taxon>Eukaryota</taxon>
        <taxon>Fungi</taxon>
        <taxon>Dikarya</taxon>
        <taxon>Ascomycota</taxon>
        <taxon>Pezizomycotina</taxon>
        <taxon>Eurotiomycetes</taxon>
        <taxon>Eurotiomycetidae</taxon>
        <taxon>Eurotiales</taxon>
        <taxon>Aspergillaceae</taxon>
        <taxon>Aspergillus</taxon>
        <taxon>Aspergillus subgen. Circumdati</taxon>
    </lineage>
</organism>
<keyword evidence="1" id="KW-0812">Transmembrane</keyword>
<feature type="transmembrane region" description="Helical" evidence="1">
    <location>
        <begin position="7"/>
        <end position="24"/>
    </location>
</feature>
<feature type="transmembrane region" description="Helical" evidence="1">
    <location>
        <begin position="60"/>
        <end position="80"/>
    </location>
</feature>